<protein>
    <submittedName>
        <fullName evidence="1">Uncharacterized protein</fullName>
    </submittedName>
</protein>
<evidence type="ECO:0000313" key="2">
    <source>
        <dbReference type="Proteomes" id="UP000011988"/>
    </source>
</evidence>
<organism evidence="1 2">
    <name type="scientific">Leptospira alstonii serovar Sichuan str. 79601</name>
    <dbReference type="NCBI Taxonomy" id="1218565"/>
    <lineage>
        <taxon>Bacteria</taxon>
        <taxon>Pseudomonadati</taxon>
        <taxon>Spirochaetota</taxon>
        <taxon>Spirochaetia</taxon>
        <taxon>Leptospirales</taxon>
        <taxon>Leptospiraceae</taxon>
        <taxon>Leptospira</taxon>
    </lineage>
</organism>
<reference evidence="1 2" key="1">
    <citation type="submission" date="2013-01" db="EMBL/GenBank/DDBJ databases">
        <authorList>
            <person name="Harkins D.M."/>
            <person name="Durkin A.S."/>
            <person name="Brinkac L.M."/>
            <person name="Haft D.H."/>
            <person name="Selengut J.D."/>
            <person name="Sanka R."/>
            <person name="DePew J."/>
            <person name="Purushe J."/>
            <person name="Galloway R.L."/>
            <person name="Vinetz J.M."/>
            <person name="Sutton G.G."/>
            <person name="Nierman W.C."/>
            <person name="Fouts D.E."/>
        </authorList>
    </citation>
    <scope>NUCLEOTIDE SEQUENCE [LARGE SCALE GENOMIC DNA]</scope>
    <source>
        <strain evidence="1 2">79601</strain>
    </source>
</reference>
<accession>M6D458</accession>
<dbReference type="AlphaFoldDB" id="M6D458"/>
<gene>
    <name evidence="1" type="ORF">LEP1GSC194_1557</name>
</gene>
<sequence>MRFRFLWKFFYEERGGTGSFCFVRVGIWFSIELDFAN</sequence>
<dbReference type="EMBL" id="ANIK01000070">
    <property type="protein sequence ID" value="EMJ93345.1"/>
    <property type="molecule type" value="Genomic_DNA"/>
</dbReference>
<name>M6D458_9LEPT</name>
<comment type="caution">
    <text evidence="1">The sequence shown here is derived from an EMBL/GenBank/DDBJ whole genome shotgun (WGS) entry which is preliminary data.</text>
</comment>
<dbReference type="Proteomes" id="UP000011988">
    <property type="component" value="Unassembled WGS sequence"/>
</dbReference>
<evidence type="ECO:0000313" key="1">
    <source>
        <dbReference type="EMBL" id="EMJ93345.1"/>
    </source>
</evidence>
<proteinExistence type="predicted"/>
<dbReference type="PATRIC" id="fig|1218565.3.peg.3151"/>